<comment type="caution">
    <text evidence="1">The sequence shown here is derived from an EMBL/GenBank/DDBJ whole genome shotgun (WGS) entry which is preliminary data.</text>
</comment>
<dbReference type="Proteomes" id="UP001240447">
    <property type="component" value="Unassembled WGS sequence"/>
</dbReference>
<name>A0ABT9NL29_9ACTN</name>
<proteinExistence type="predicted"/>
<reference evidence="1 2" key="1">
    <citation type="submission" date="2023-07" db="EMBL/GenBank/DDBJ databases">
        <title>Sequencing the genomes of 1000 actinobacteria strains.</title>
        <authorList>
            <person name="Klenk H.-P."/>
        </authorList>
    </citation>
    <scope>NUCLEOTIDE SEQUENCE [LARGE SCALE GENOMIC DNA]</scope>
    <source>
        <strain evidence="1 2">GD13</strain>
    </source>
</reference>
<evidence type="ECO:0000313" key="1">
    <source>
        <dbReference type="EMBL" id="MDP9821056.1"/>
    </source>
</evidence>
<dbReference type="RefSeq" id="WP_068117051.1">
    <property type="nucleotide sequence ID" value="NZ_CCXJ01000063.1"/>
</dbReference>
<evidence type="ECO:0000313" key="2">
    <source>
        <dbReference type="Proteomes" id="UP001240447"/>
    </source>
</evidence>
<dbReference type="EMBL" id="JAUSQM010000001">
    <property type="protein sequence ID" value="MDP9821056.1"/>
    <property type="molecule type" value="Genomic_DNA"/>
</dbReference>
<evidence type="ECO:0008006" key="3">
    <source>
        <dbReference type="Google" id="ProtNLM"/>
    </source>
</evidence>
<protein>
    <recommendedName>
        <fullName evidence="3">TipAS antibiotic-recognition domain-containing protein</fullName>
    </recommendedName>
</protein>
<accession>A0ABT9NL29</accession>
<keyword evidence="2" id="KW-1185">Reference proteome</keyword>
<sequence>MSKPTPMTPEAFEAIRADHQAALEAVRRLAHEHGKDSESDQAQALWTAVERVLLGAVAEHQRLISMSLPSEVTDLWRDHCDALEDRYGYGALIAIQRAWGPPG</sequence>
<organism evidence="1 2">
    <name type="scientific">Nocardioides massiliensis</name>
    <dbReference type="NCBI Taxonomy" id="1325935"/>
    <lineage>
        <taxon>Bacteria</taxon>
        <taxon>Bacillati</taxon>
        <taxon>Actinomycetota</taxon>
        <taxon>Actinomycetes</taxon>
        <taxon>Propionibacteriales</taxon>
        <taxon>Nocardioidaceae</taxon>
        <taxon>Nocardioides</taxon>
    </lineage>
</organism>
<gene>
    <name evidence="1" type="ORF">J2S59_000865</name>
</gene>